<dbReference type="EMBL" id="JH930473">
    <property type="protein sequence ID" value="EKM54099.1"/>
    <property type="molecule type" value="Genomic_DNA"/>
</dbReference>
<proteinExistence type="predicted"/>
<dbReference type="OrthoDB" id="3183782at2759"/>
<reference evidence="1 2" key="1">
    <citation type="journal article" date="2012" name="BMC Genomics">
        <title>Comparative genomics of the white-rot fungi, Phanerochaete carnosa and P. chrysosporium, to elucidate the genetic basis of the distinct wood types they colonize.</title>
        <authorList>
            <person name="Suzuki H."/>
            <person name="MacDonald J."/>
            <person name="Syed K."/>
            <person name="Salamov A."/>
            <person name="Hori C."/>
            <person name="Aerts A."/>
            <person name="Henrissat B."/>
            <person name="Wiebenga A."/>
            <person name="vanKuyk P.A."/>
            <person name="Barry K."/>
            <person name="Lindquist E."/>
            <person name="LaButti K."/>
            <person name="Lapidus A."/>
            <person name="Lucas S."/>
            <person name="Coutinho P."/>
            <person name="Gong Y."/>
            <person name="Samejima M."/>
            <person name="Mahadevan R."/>
            <person name="Abou-Zaid M."/>
            <person name="de Vries R.P."/>
            <person name="Igarashi K."/>
            <person name="Yadav J.S."/>
            <person name="Grigoriev I.V."/>
            <person name="Master E.R."/>
        </authorList>
    </citation>
    <scope>NUCLEOTIDE SEQUENCE [LARGE SCALE GENOMIC DNA]</scope>
    <source>
        <strain evidence="1 2">HHB-10118-sp</strain>
    </source>
</reference>
<keyword evidence="2" id="KW-1185">Reference proteome</keyword>
<dbReference type="KEGG" id="pco:PHACADRAFT_257711"/>
<dbReference type="InParanoid" id="K5W577"/>
<dbReference type="AlphaFoldDB" id="K5W577"/>
<dbReference type="Proteomes" id="UP000008370">
    <property type="component" value="Unassembled WGS sequence"/>
</dbReference>
<sequence>MGASTGGTAFWGMATFEAESWDKILEVFSHPEYERVVFPDERRIIDRARTQVFAGEFATMLDRGVQSKT</sequence>
<name>K5W577_PHACS</name>
<dbReference type="HOGENOM" id="CLU_2776749_0_0_1"/>
<organism evidence="1 2">
    <name type="scientific">Phanerochaete carnosa (strain HHB-10118-sp)</name>
    <name type="common">White-rot fungus</name>
    <name type="synonym">Peniophora carnosa</name>
    <dbReference type="NCBI Taxonomy" id="650164"/>
    <lineage>
        <taxon>Eukaryota</taxon>
        <taxon>Fungi</taxon>
        <taxon>Dikarya</taxon>
        <taxon>Basidiomycota</taxon>
        <taxon>Agaricomycotina</taxon>
        <taxon>Agaricomycetes</taxon>
        <taxon>Polyporales</taxon>
        <taxon>Phanerochaetaceae</taxon>
        <taxon>Phanerochaete</taxon>
    </lineage>
</organism>
<dbReference type="RefSeq" id="XP_007396800.1">
    <property type="nucleotide sequence ID" value="XM_007396738.1"/>
</dbReference>
<protein>
    <submittedName>
        <fullName evidence="1">Uncharacterized protein</fullName>
    </submittedName>
</protein>
<evidence type="ECO:0000313" key="2">
    <source>
        <dbReference type="Proteomes" id="UP000008370"/>
    </source>
</evidence>
<accession>K5W577</accession>
<gene>
    <name evidence="1" type="ORF">PHACADRAFT_257711</name>
</gene>
<dbReference type="GO" id="GO:0016491">
    <property type="term" value="F:oxidoreductase activity"/>
    <property type="evidence" value="ECO:0007669"/>
    <property type="project" value="InterPro"/>
</dbReference>
<dbReference type="GeneID" id="18916923"/>
<evidence type="ECO:0000313" key="1">
    <source>
        <dbReference type="EMBL" id="EKM54099.1"/>
    </source>
</evidence>